<dbReference type="Pfam" id="PF20126">
    <property type="entry name" value="TumE"/>
    <property type="match status" value="1"/>
</dbReference>
<proteinExistence type="predicted"/>
<dbReference type="InterPro" id="IPR054795">
    <property type="entry name" value="TumE"/>
</dbReference>
<protein>
    <submittedName>
        <fullName evidence="1">DUF6516 family protein</fullName>
    </submittedName>
</protein>
<organism evidence="1 2">
    <name type="scientific">Laspinema olomoucense D3b</name>
    <dbReference type="NCBI Taxonomy" id="2953688"/>
    <lineage>
        <taxon>Bacteria</taxon>
        <taxon>Bacillati</taxon>
        <taxon>Cyanobacteriota</taxon>
        <taxon>Cyanophyceae</taxon>
        <taxon>Oscillatoriophycideae</taxon>
        <taxon>Oscillatoriales</taxon>
        <taxon>Laspinemataceae</taxon>
        <taxon>Laspinema</taxon>
        <taxon>Laspinema olomoucense</taxon>
    </lineage>
</organism>
<reference evidence="1 2" key="1">
    <citation type="journal article" date="2022" name="Front. Microbiol.">
        <title>High genomic differentiation and limited gene flow indicate recent cryptic speciation within the genus Laspinema (cyanobacteria).</title>
        <authorList>
            <person name="Stanojkovic A."/>
            <person name="Skoupy S."/>
            <person name="Skaloud P."/>
            <person name="Dvorak P."/>
        </authorList>
    </citation>
    <scope>NUCLEOTIDE SEQUENCE [LARGE SCALE GENOMIC DNA]</scope>
    <source>
        <strain evidence="1 2">D3b</strain>
    </source>
</reference>
<comment type="caution">
    <text evidence="1">The sequence shown here is derived from an EMBL/GenBank/DDBJ whole genome shotgun (WGS) entry which is preliminary data.</text>
</comment>
<evidence type="ECO:0000313" key="2">
    <source>
        <dbReference type="Proteomes" id="UP001525961"/>
    </source>
</evidence>
<name>A0ABT2NAK7_9CYAN</name>
<sequence>MWHEVLANYLNRVEQALMALEDVYVERYVEEVLTPQRATLRIRVRFSEGQLLEINEAIVVEEDVLMWLDYRYHYQDQGNRLIFRYDSTPHFPDLSSFPHHQHLPDVVIACEKPDITDVLREAITKGFP</sequence>
<gene>
    <name evidence="1" type="ORF">NG792_17435</name>
</gene>
<accession>A0ABT2NAK7</accession>
<dbReference type="EMBL" id="JAMXFA010000023">
    <property type="protein sequence ID" value="MCT7979501.1"/>
    <property type="molecule type" value="Genomic_DNA"/>
</dbReference>
<dbReference type="InterPro" id="IPR045397">
    <property type="entry name" value="TumE-like"/>
</dbReference>
<dbReference type="RefSeq" id="WP_261236238.1">
    <property type="nucleotide sequence ID" value="NZ_JAMXFA010000023.1"/>
</dbReference>
<dbReference type="NCBIfam" id="NF045777">
    <property type="entry name" value="TumE"/>
    <property type="match status" value="1"/>
</dbReference>
<evidence type="ECO:0000313" key="1">
    <source>
        <dbReference type="EMBL" id="MCT7979501.1"/>
    </source>
</evidence>
<keyword evidence="2" id="KW-1185">Reference proteome</keyword>
<dbReference type="Proteomes" id="UP001525961">
    <property type="component" value="Unassembled WGS sequence"/>
</dbReference>